<dbReference type="SMART" id="SM00849">
    <property type="entry name" value="Lactamase_B"/>
    <property type="match status" value="1"/>
</dbReference>
<dbReference type="Proteomes" id="UP000284177">
    <property type="component" value="Unassembled WGS sequence"/>
</dbReference>
<organism evidence="2 3">
    <name type="scientific">Thermohalobacter berrensis</name>
    <dbReference type="NCBI Taxonomy" id="99594"/>
    <lineage>
        <taxon>Bacteria</taxon>
        <taxon>Bacillati</taxon>
        <taxon>Bacillota</taxon>
        <taxon>Tissierellia</taxon>
        <taxon>Tissierellales</taxon>
        <taxon>Thermohalobacteraceae</taxon>
        <taxon>Thermohalobacter</taxon>
    </lineage>
</organism>
<accession>A0A419T3W1</accession>
<name>A0A419T3W1_9FIRM</name>
<protein>
    <submittedName>
        <fullName evidence="2">Metallohydrolase</fullName>
    </submittedName>
</protein>
<dbReference type="PANTHER" id="PTHR47619:SF1">
    <property type="entry name" value="EXODEOXYRIBONUCLEASE WALJ"/>
    <property type="match status" value="1"/>
</dbReference>
<keyword evidence="2" id="KW-0378">Hydrolase</keyword>
<feature type="domain" description="Metallo-beta-lactamase" evidence="1">
    <location>
        <begin position="13"/>
        <end position="193"/>
    </location>
</feature>
<dbReference type="RefSeq" id="WP_120168963.1">
    <property type="nucleotide sequence ID" value="NZ_MCIB01000013.1"/>
</dbReference>
<dbReference type="OrthoDB" id="9781189at2"/>
<dbReference type="AlphaFoldDB" id="A0A419T3W1"/>
<comment type="caution">
    <text evidence="2">The sequence shown here is derived from an EMBL/GenBank/DDBJ whole genome shotgun (WGS) entry which is preliminary data.</text>
</comment>
<proteinExistence type="predicted"/>
<reference evidence="2 3" key="1">
    <citation type="submission" date="2016-08" db="EMBL/GenBank/DDBJ databases">
        <title>Novel Firmicutes and Novel Genomes.</title>
        <authorList>
            <person name="Poppleton D.I."/>
            <person name="Gribaldo S."/>
        </authorList>
    </citation>
    <scope>NUCLEOTIDE SEQUENCE [LARGE SCALE GENOMIC DNA]</scope>
    <source>
        <strain evidence="2 3">CTT3</strain>
    </source>
</reference>
<dbReference type="SUPFAM" id="SSF56281">
    <property type="entry name" value="Metallo-hydrolase/oxidoreductase"/>
    <property type="match status" value="1"/>
</dbReference>
<keyword evidence="3" id="KW-1185">Reference proteome</keyword>
<dbReference type="InterPro" id="IPR052533">
    <property type="entry name" value="WalJ/YycJ-like"/>
</dbReference>
<gene>
    <name evidence="2" type="ORF">BET03_11575</name>
</gene>
<dbReference type="EMBL" id="MCIB01000013">
    <property type="protein sequence ID" value="RKD32103.1"/>
    <property type="molecule type" value="Genomic_DNA"/>
</dbReference>
<dbReference type="Pfam" id="PF12706">
    <property type="entry name" value="Lactamase_B_2"/>
    <property type="match status" value="1"/>
</dbReference>
<dbReference type="GO" id="GO:0016787">
    <property type="term" value="F:hydrolase activity"/>
    <property type="evidence" value="ECO:0007669"/>
    <property type="project" value="UniProtKB-KW"/>
</dbReference>
<dbReference type="InterPro" id="IPR001279">
    <property type="entry name" value="Metallo-B-lactamas"/>
</dbReference>
<evidence type="ECO:0000259" key="1">
    <source>
        <dbReference type="SMART" id="SM00849"/>
    </source>
</evidence>
<evidence type="ECO:0000313" key="3">
    <source>
        <dbReference type="Proteomes" id="UP000284177"/>
    </source>
</evidence>
<dbReference type="PANTHER" id="PTHR47619">
    <property type="entry name" value="METALLO-HYDROLASE YYCJ-RELATED"/>
    <property type="match status" value="1"/>
</dbReference>
<dbReference type="InterPro" id="IPR036866">
    <property type="entry name" value="RibonucZ/Hydroxyglut_hydro"/>
</dbReference>
<evidence type="ECO:0000313" key="2">
    <source>
        <dbReference type="EMBL" id="RKD32103.1"/>
    </source>
</evidence>
<dbReference type="Gene3D" id="3.60.15.10">
    <property type="entry name" value="Ribonuclease Z/Hydroxyacylglutathione hydrolase-like"/>
    <property type="match status" value="1"/>
</dbReference>
<sequence length="265" mass="30062">MALRFCSIASGSSGNCQYIETEKIRILIDGGLSGKKIENGLESIGVEPNTIDYILVTHEHKDHTKGVGVLSRRYNIPIYANESTWKGMMNGIGNIKDENILTFKTDKDFELRDLGIFPFRVSHDANEPVGFCFCYKKEKISLLTDTGYVSENIKKCIKNSSLIMLESNHDKEMLKMGKYPWFLKKRILSEIGHLSNEDAGEIIADIVSGRGEKVLLAHLSKENNFPELAYQTVVNILNEKGIDEKKDINLDLTFRDKRTDVYTFK</sequence>